<evidence type="ECO:0000313" key="2">
    <source>
        <dbReference type="EMBL" id="QCF26948.1"/>
    </source>
</evidence>
<protein>
    <recommendedName>
        <fullName evidence="4">DUF4124 domain-containing protein</fullName>
    </recommendedName>
</protein>
<accession>A0A4P7XIV9</accession>
<keyword evidence="3" id="KW-1185">Reference proteome</keyword>
<name>A0A4P7XIV9_9ALTE</name>
<keyword evidence="1" id="KW-0732">Signal</keyword>
<reference evidence="2 3" key="1">
    <citation type="submission" date="2018-07" db="EMBL/GenBank/DDBJ databases">
        <title>Marsedoiliclastica nanhaica gen. nov. sp. nov., a novel marine hydrocarbonoclastic bacterium isolated from an in-situ enriched hydrocarbon-degrading consortium in deep-sea sediment.</title>
        <authorList>
            <person name="Dong C."/>
            <person name="Ma T."/>
            <person name="Liu R."/>
            <person name="Shao Z."/>
        </authorList>
    </citation>
    <scope>NUCLEOTIDE SEQUENCE [LARGE SCALE GENOMIC DNA]</scope>
    <source>
        <strain evidence="3">soil36-7</strain>
    </source>
</reference>
<dbReference type="OrthoDB" id="6368790at2"/>
<feature type="chain" id="PRO_5020397319" description="DUF4124 domain-containing protein" evidence="1">
    <location>
        <begin position="23"/>
        <end position="171"/>
    </location>
</feature>
<proteinExistence type="predicted"/>
<dbReference type="EMBL" id="CP031093">
    <property type="protein sequence ID" value="QCF26948.1"/>
    <property type="molecule type" value="Genomic_DNA"/>
</dbReference>
<evidence type="ECO:0000313" key="3">
    <source>
        <dbReference type="Proteomes" id="UP000298049"/>
    </source>
</evidence>
<dbReference type="RefSeq" id="WP_136549655.1">
    <property type="nucleotide sequence ID" value="NZ_CP031093.1"/>
</dbReference>
<gene>
    <name evidence="2" type="ORF">soil367_13960</name>
</gene>
<evidence type="ECO:0000256" key="1">
    <source>
        <dbReference type="SAM" id="SignalP"/>
    </source>
</evidence>
<evidence type="ECO:0008006" key="4">
    <source>
        <dbReference type="Google" id="ProtNLM"/>
    </source>
</evidence>
<sequence length="171" mass="19051">MKAAARSGLTAVTLAFVMNVMANPVYRCESADGISYGEFPCEPGSEPMERDVPDRPGTFQVLPIPRVPSQQPGNANKRHDLINGPDTPAETGASPCRFFQSTVLRTHLIRGEVLPGMRRTDVTRAWGDPAESWQEPVEMWTYETRYHGRLARIQRVYFEEGCVTTIESAPP</sequence>
<dbReference type="KEGG" id="hmi:soil367_13960"/>
<dbReference type="Proteomes" id="UP000298049">
    <property type="component" value="Chromosome"/>
</dbReference>
<feature type="signal peptide" evidence="1">
    <location>
        <begin position="1"/>
        <end position="22"/>
    </location>
</feature>
<dbReference type="AlphaFoldDB" id="A0A4P7XIV9"/>
<organism evidence="2 3">
    <name type="scientific">Hydrocarboniclastica marina</name>
    <dbReference type="NCBI Taxonomy" id="2259620"/>
    <lineage>
        <taxon>Bacteria</taxon>
        <taxon>Pseudomonadati</taxon>
        <taxon>Pseudomonadota</taxon>
        <taxon>Gammaproteobacteria</taxon>
        <taxon>Alteromonadales</taxon>
        <taxon>Alteromonadaceae</taxon>
        <taxon>Hydrocarboniclastica</taxon>
    </lineage>
</organism>